<feature type="transmembrane region" description="Helical" evidence="1">
    <location>
        <begin position="230"/>
        <end position="246"/>
    </location>
</feature>
<reference evidence="3" key="1">
    <citation type="submission" date="2020-08" db="EMBL/GenBank/DDBJ databases">
        <title>Genome public.</title>
        <authorList>
            <person name="Liu C."/>
            <person name="Sun Q."/>
        </authorList>
    </citation>
    <scope>NUCLEOTIDE SEQUENCE</scope>
    <source>
        <strain evidence="3">N12</strain>
    </source>
</reference>
<keyword evidence="1" id="KW-0812">Transmembrane</keyword>
<dbReference type="GO" id="GO:0008237">
    <property type="term" value="F:metallopeptidase activity"/>
    <property type="evidence" value="ECO:0007669"/>
    <property type="project" value="UniProtKB-KW"/>
</dbReference>
<dbReference type="AlphaFoldDB" id="A0A926F4I4"/>
<evidence type="ECO:0000259" key="2">
    <source>
        <dbReference type="Pfam" id="PF02517"/>
    </source>
</evidence>
<keyword evidence="4" id="KW-1185">Reference proteome</keyword>
<keyword evidence="3" id="KW-0645">Protease</keyword>
<feature type="transmembrane region" description="Helical" evidence="1">
    <location>
        <begin position="160"/>
        <end position="180"/>
    </location>
</feature>
<feature type="domain" description="CAAX prenyl protease 2/Lysostaphin resistance protein A-like" evidence="2">
    <location>
        <begin position="196"/>
        <end position="288"/>
    </location>
</feature>
<dbReference type="InterPro" id="IPR003675">
    <property type="entry name" value="Rce1/LyrA-like_dom"/>
</dbReference>
<feature type="transmembrane region" description="Helical" evidence="1">
    <location>
        <begin position="121"/>
        <end position="139"/>
    </location>
</feature>
<accession>A0A926F4I4</accession>
<dbReference type="EMBL" id="JACRTF010000001">
    <property type="protein sequence ID" value="MBC8591832.1"/>
    <property type="molecule type" value="Genomic_DNA"/>
</dbReference>
<feature type="transmembrane region" description="Helical" evidence="1">
    <location>
        <begin position="84"/>
        <end position="109"/>
    </location>
</feature>
<feature type="transmembrane region" description="Helical" evidence="1">
    <location>
        <begin position="252"/>
        <end position="271"/>
    </location>
</feature>
<proteinExistence type="predicted"/>
<comment type="caution">
    <text evidence="3">The sequence shown here is derived from an EMBL/GenBank/DDBJ whole genome shotgun (WGS) entry which is preliminary data.</text>
</comment>
<protein>
    <submittedName>
        <fullName evidence="3">CPBP family intramembrane metalloprotease</fullName>
    </submittedName>
</protein>
<evidence type="ECO:0000313" key="3">
    <source>
        <dbReference type="EMBL" id="MBC8591832.1"/>
    </source>
</evidence>
<evidence type="ECO:0000313" key="4">
    <source>
        <dbReference type="Proteomes" id="UP000651085"/>
    </source>
</evidence>
<feature type="transmembrane region" description="Helical" evidence="1">
    <location>
        <begin position="283"/>
        <end position="301"/>
    </location>
</feature>
<keyword evidence="1" id="KW-1133">Transmembrane helix</keyword>
<feature type="transmembrane region" description="Helical" evidence="1">
    <location>
        <begin position="321"/>
        <end position="344"/>
    </location>
</feature>
<keyword evidence="3" id="KW-0378">Hydrolase</keyword>
<feature type="transmembrane region" description="Helical" evidence="1">
    <location>
        <begin position="192"/>
        <end position="209"/>
    </location>
</feature>
<keyword evidence="1" id="KW-0472">Membrane</keyword>
<dbReference type="GO" id="GO:0004175">
    <property type="term" value="F:endopeptidase activity"/>
    <property type="evidence" value="ECO:0007669"/>
    <property type="project" value="UniProtKB-ARBA"/>
</dbReference>
<organism evidence="3 4">
    <name type="scientific">Jilunia laotingensis</name>
    <dbReference type="NCBI Taxonomy" id="2763675"/>
    <lineage>
        <taxon>Bacteria</taxon>
        <taxon>Pseudomonadati</taxon>
        <taxon>Bacteroidota</taxon>
        <taxon>Bacteroidia</taxon>
        <taxon>Bacteroidales</taxon>
        <taxon>Bacteroidaceae</taxon>
        <taxon>Jilunia</taxon>
    </lineage>
</organism>
<keyword evidence="3" id="KW-0482">Metalloprotease</keyword>
<sequence>MTEILIAISICMTVLTISDSHSLHEKNCRTKYFRNFVPVNHRVKCIVSIPYATVKKTYCPFGHAKLNLYKLYSFVMRYMSNCKYLSAGFNLLAFFFLSAILTGLLRGLLSDYLSLQLMGVRINYLCGFASTVFTIWFMMRFVNKRPFSVIGLSLRNHFHSFVSGIMWAVAIYSGGFAFLAVSNQVNINAIRFDGRSLLLSFIFYLVVAVKEEITYRGYCINVLTTSMNKYAAVVISSAIFVFFHRNNAGISYLSYFNLFLVGILFSVNYVHTRNLSFSIALHWFWNWIQGPVLGFGVSGSHDMRSLFRLAYPNGDNLLNGGTFGFEASVVCTVLCLVGSAALITQASCPSILRKAYHKVRKRHFR</sequence>
<dbReference type="Proteomes" id="UP000651085">
    <property type="component" value="Unassembled WGS sequence"/>
</dbReference>
<name>A0A926F4I4_9BACT</name>
<evidence type="ECO:0000256" key="1">
    <source>
        <dbReference type="SAM" id="Phobius"/>
    </source>
</evidence>
<dbReference type="Pfam" id="PF02517">
    <property type="entry name" value="Rce1-like"/>
    <property type="match status" value="1"/>
</dbReference>
<gene>
    <name evidence="3" type="ORF">H8744_00980</name>
</gene>
<dbReference type="PANTHER" id="PTHR39430">
    <property type="entry name" value="MEMBRANE-ASSOCIATED PROTEASE-RELATED"/>
    <property type="match status" value="1"/>
</dbReference>
<dbReference type="GO" id="GO:0080120">
    <property type="term" value="P:CAAX-box protein maturation"/>
    <property type="evidence" value="ECO:0007669"/>
    <property type="project" value="UniProtKB-ARBA"/>
</dbReference>
<dbReference type="PANTHER" id="PTHR39430:SF1">
    <property type="entry name" value="PROTEASE"/>
    <property type="match status" value="1"/>
</dbReference>